<dbReference type="EMBL" id="LPUX01000053">
    <property type="protein sequence ID" value="OAP40710.1"/>
    <property type="molecule type" value="Genomic_DNA"/>
</dbReference>
<dbReference type="AlphaFoldDB" id="A0A178XZI4"/>
<gene>
    <name evidence="1" type="ORF">AU381_02080</name>
</gene>
<proteinExistence type="predicted"/>
<dbReference type="Proteomes" id="UP000094025">
    <property type="component" value="Unassembled WGS sequence"/>
</dbReference>
<dbReference type="RefSeq" id="WP_064241017.1">
    <property type="nucleotide sequence ID" value="NZ_LPUX01000053.1"/>
</dbReference>
<dbReference type="STRING" id="1472378.AU381_02080"/>
<dbReference type="OrthoDB" id="8279269at2"/>
<comment type="caution">
    <text evidence="1">The sequence shown here is derived from an EMBL/GenBank/DDBJ whole genome shotgun (WGS) entry which is preliminary data.</text>
</comment>
<evidence type="ECO:0000313" key="1">
    <source>
        <dbReference type="EMBL" id="OAP40710.1"/>
    </source>
</evidence>
<sequence>MTARFRPIHSSFETLRQARVALRTPYNSFGKVTNEQMTAIGLARTTRRPAQIYADFIQR</sequence>
<accession>A0A178XZI4</accession>
<name>A0A178XZI4_9HYPH</name>
<evidence type="ECO:0000313" key="2">
    <source>
        <dbReference type="Proteomes" id="UP000094025"/>
    </source>
</evidence>
<protein>
    <submittedName>
        <fullName evidence="1">Uncharacterized protein</fullName>
    </submittedName>
</protein>
<reference evidence="1 2" key="1">
    <citation type="journal article" date="2016" name="Int. J. Syst. Evol. Microbiol.">
        <title>Ensifer glycinis sp. nov., an novel rhizobial species associated with Glycine spp.</title>
        <authorList>
            <person name="Yan H."/>
            <person name="Yan J."/>
            <person name="Sui X.H."/>
            <person name="Wang E.T."/>
            <person name="Chen W.X."/>
            <person name="Zhang X.X."/>
            <person name="Chen W.F."/>
        </authorList>
    </citation>
    <scope>NUCLEOTIDE SEQUENCE [LARGE SCALE GENOMIC DNA]</scope>
    <source>
        <strain evidence="1 2">CCBAU 23380</strain>
    </source>
</reference>
<organism evidence="1 2">
    <name type="scientific">Sinorhizobium glycinis</name>
    <dbReference type="NCBI Taxonomy" id="1472378"/>
    <lineage>
        <taxon>Bacteria</taxon>
        <taxon>Pseudomonadati</taxon>
        <taxon>Pseudomonadota</taxon>
        <taxon>Alphaproteobacteria</taxon>
        <taxon>Hyphomicrobiales</taxon>
        <taxon>Rhizobiaceae</taxon>
        <taxon>Sinorhizobium/Ensifer group</taxon>
        <taxon>Sinorhizobium</taxon>
    </lineage>
</organism>
<keyword evidence="2" id="KW-1185">Reference proteome</keyword>